<dbReference type="PANTHER" id="PTHR35567">
    <property type="entry name" value="MALATE DEHYDROGENASE (AFU_ORTHOLOGUE AFUA_2G13800)"/>
    <property type="match status" value="1"/>
</dbReference>
<sequence length="232" mass="24410">MPSILRLYVAILAISINPGFAAAIAFRKTPGDPIPSTALLSAYAPPLSNGTASLPELNKPLRVITVGRGLQNYTCASSNSTDKPVAIGAIATLFNLDSLLSYFAPAEGQAFLNQIPAFMLSLPREAVDKSIIPQAGLHYFDASGTPTFNLSESNNGFLVGNKTGDIRAPSNSVRGAYGAVDWLSLEAKPGSQNLSRVYRTMTAAGSPPTSCEGQQASVISIEYAALYYFVSA</sequence>
<keyword evidence="1" id="KW-0732">Signal</keyword>
<accession>A0A8H3IRK7</accession>
<keyword evidence="3" id="KW-1185">Reference proteome</keyword>
<organism evidence="2 3">
    <name type="scientific">Gomphillus americanus</name>
    <dbReference type="NCBI Taxonomy" id="1940652"/>
    <lineage>
        <taxon>Eukaryota</taxon>
        <taxon>Fungi</taxon>
        <taxon>Dikarya</taxon>
        <taxon>Ascomycota</taxon>
        <taxon>Pezizomycotina</taxon>
        <taxon>Lecanoromycetes</taxon>
        <taxon>OSLEUM clade</taxon>
        <taxon>Ostropomycetidae</taxon>
        <taxon>Ostropales</taxon>
        <taxon>Graphidaceae</taxon>
        <taxon>Gomphilloideae</taxon>
        <taxon>Gomphillus</taxon>
    </lineage>
</organism>
<evidence type="ECO:0000313" key="2">
    <source>
        <dbReference type="EMBL" id="CAF9930715.1"/>
    </source>
</evidence>
<dbReference type="PANTHER" id="PTHR35567:SF3">
    <property type="entry name" value="MALATE DEHYDROGENASE"/>
    <property type="match status" value="1"/>
</dbReference>
<dbReference type="OrthoDB" id="1859733at2759"/>
<feature type="chain" id="PRO_5034526018" description="Malate dehydrogenase" evidence="1">
    <location>
        <begin position="22"/>
        <end position="232"/>
    </location>
</feature>
<reference evidence="2" key="1">
    <citation type="submission" date="2021-03" db="EMBL/GenBank/DDBJ databases">
        <authorList>
            <person name="Tagirdzhanova G."/>
        </authorList>
    </citation>
    <scope>NUCLEOTIDE SEQUENCE</scope>
</reference>
<dbReference type="AlphaFoldDB" id="A0A8H3IRK7"/>
<dbReference type="Proteomes" id="UP000664169">
    <property type="component" value="Unassembled WGS sequence"/>
</dbReference>
<evidence type="ECO:0008006" key="4">
    <source>
        <dbReference type="Google" id="ProtNLM"/>
    </source>
</evidence>
<dbReference type="Pfam" id="PF11937">
    <property type="entry name" value="DUF3455"/>
    <property type="match status" value="1"/>
</dbReference>
<gene>
    <name evidence="2" type="ORF">GOMPHAMPRED_005714</name>
</gene>
<evidence type="ECO:0000256" key="1">
    <source>
        <dbReference type="SAM" id="SignalP"/>
    </source>
</evidence>
<proteinExistence type="predicted"/>
<name>A0A8H3IRK7_9LECA</name>
<evidence type="ECO:0000313" key="3">
    <source>
        <dbReference type="Proteomes" id="UP000664169"/>
    </source>
</evidence>
<dbReference type="EMBL" id="CAJPDQ010000036">
    <property type="protein sequence ID" value="CAF9930715.1"/>
    <property type="molecule type" value="Genomic_DNA"/>
</dbReference>
<comment type="caution">
    <text evidence="2">The sequence shown here is derived from an EMBL/GenBank/DDBJ whole genome shotgun (WGS) entry which is preliminary data.</text>
</comment>
<dbReference type="InterPro" id="IPR021851">
    <property type="entry name" value="DUF3455"/>
</dbReference>
<feature type="signal peptide" evidence="1">
    <location>
        <begin position="1"/>
        <end position="21"/>
    </location>
</feature>
<protein>
    <recommendedName>
        <fullName evidence="4">Malate dehydrogenase</fullName>
    </recommendedName>
</protein>